<dbReference type="SUPFAM" id="SSF48264">
    <property type="entry name" value="Cytochrome P450"/>
    <property type="match status" value="1"/>
</dbReference>
<keyword evidence="3" id="KW-0479">Metal-binding</keyword>
<evidence type="ECO:0000256" key="2">
    <source>
        <dbReference type="ARBA" id="ARBA00010617"/>
    </source>
</evidence>
<dbReference type="AlphaFoldDB" id="A0A2G8S905"/>
<evidence type="ECO:0000256" key="3">
    <source>
        <dbReference type="ARBA" id="ARBA00022723"/>
    </source>
</evidence>
<dbReference type="OrthoDB" id="3265591at2759"/>
<dbReference type="Pfam" id="PF00067">
    <property type="entry name" value="p450"/>
    <property type="match status" value="1"/>
</dbReference>
<dbReference type="PANTHER" id="PTHR46206">
    <property type="entry name" value="CYTOCHROME P450"/>
    <property type="match status" value="1"/>
</dbReference>
<dbReference type="GO" id="GO:0020037">
    <property type="term" value="F:heme binding"/>
    <property type="evidence" value="ECO:0007669"/>
    <property type="project" value="InterPro"/>
</dbReference>
<proteinExistence type="inferred from homology"/>
<evidence type="ECO:0000256" key="4">
    <source>
        <dbReference type="ARBA" id="ARBA00023002"/>
    </source>
</evidence>
<keyword evidence="8" id="KW-1185">Reference proteome</keyword>
<dbReference type="InterPro" id="IPR036396">
    <property type="entry name" value="Cyt_P450_sf"/>
</dbReference>
<keyword evidence="6" id="KW-0472">Membrane</keyword>
<dbReference type="GO" id="GO:0016705">
    <property type="term" value="F:oxidoreductase activity, acting on paired donors, with incorporation or reduction of molecular oxygen"/>
    <property type="evidence" value="ECO:0007669"/>
    <property type="project" value="InterPro"/>
</dbReference>
<sequence>MDDLQPTVLALVAVVIVIYAVRWYTDPRLQGDASLQYPDSAFKIATLDRWLVVFSGRRMVEELRKRPDDELSGPHGTWKDRYHTDIAREKLLKKLYSVLPDAIDEIFVAIKDNVPTQDKEWTRIEVMPAVAQILARASNRIFVGLPLCRDEAYLQLVLVFPGSLVKEAGILRRVPNVLKRALEEFGEDWDNKPNDALQWIVEKAIPRGETASTITQRLFVFNFAAIGTSSNIMAHALYRLAENPDLVGALREEVQACISDDGWTGTALGRMWKLDSLLRETMLTMTRKALKDVTLHDGTRVPAGTLLSANAYPLHHDAAPLADSDARADTFDPLRYARMRSGAGQSLRHQLTSTSPEYIPFGHGPGRFFAANILKATLARILLDYDVKLAPGPRRLRFADRHAAHADWSCPL</sequence>
<evidence type="ECO:0000313" key="8">
    <source>
        <dbReference type="Proteomes" id="UP000230002"/>
    </source>
</evidence>
<keyword evidence="5" id="KW-0408">Iron</keyword>
<keyword evidence="4" id="KW-0560">Oxidoreductase</keyword>
<organism evidence="7 8">
    <name type="scientific">Ganoderma sinense ZZ0214-1</name>
    <dbReference type="NCBI Taxonomy" id="1077348"/>
    <lineage>
        <taxon>Eukaryota</taxon>
        <taxon>Fungi</taxon>
        <taxon>Dikarya</taxon>
        <taxon>Basidiomycota</taxon>
        <taxon>Agaricomycotina</taxon>
        <taxon>Agaricomycetes</taxon>
        <taxon>Polyporales</taxon>
        <taxon>Polyporaceae</taxon>
        <taxon>Ganoderma</taxon>
    </lineage>
</organism>
<evidence type="ECO:0000256" key="1">
    <source>
        <dbReference type="ARBA" id="ARBA00001971"/>
    </source>
</evidence>
<protein>
    <submittedName>
        <fullName evidence="7">Cytochrome P450</fullName>
    </submittedName>
</protein>
<keyword evidence="6" id="KW-0812">Transmembrane</keyword>
<gene>
    <name evidence="7" type="ORF">GSI_07422</name>
</gene>
<name>A0A2G8S905_9APHY</name>
<comment type="caution">
    <text evidence="7">The sequence shown here is derived from an EMBL/GenBank/DDBJ whole genome shotgun (WGS) entry which is preliminary data.</text>
</comment>
<comment type="similarity">
    <text evidence="2">Belongs to the cytochrome P450 family.</text>
</comment>
<evidence type="ECO:0000256" key="6">
    <source>
        <dbReference type="SAM" id="Phobius"/>
    </source>
</evidence>
<dbReference type="EMBL" id="AYKW01000015">
    <property type="protein sequence ID" value="PIL30244.1"/>
    <property type="molecule type" value="Genomic_DNA"/>
</dbReference>
<keyword evidence="6" id="KW-1133">Transmembrane helix</keyword>
<dbReference type="GO" id="GO:0004497">
    <property type="term" value="F:monooxygenase activity"/>
    <property type="evidence" value="ECO:0007669"/>
    <property type="project" value="InterPro"/>
</dbReference>
<dbReference type="Proteomes" id="UP000230002">
    <property type="component" value="Unassembled WGS sequence"/>
</dbReference>
<dbReference type="STRING" id="1077348.A0A2G8S905"/>
<dbReference type="GO" id="GO:0005506">
    <property type="term" value="F:iron ion binding"/>
    <property type="evidence" value="ECO:0007669"/>
    <property type="project" value="InterPro"/>
</dbReference>
<evidence type="ECO:0000256" key="5">
    <source>
        <dbReference type="ARBA" id="ARBA00023004"/>
    </source>
</evidence>
<dbReference type="CDD" id="cd11041">
    <property type="entry name" value="CYP503A1-like"/>
    <property type="match status" value="1"/>
</dbReference>
<accession>A0A2G8S905</accession>
<feature type="transmembrane region" description="Helical" evidence="6">
    <location>
        <begin position="6"/>
        <end position="25"/>
    </location>
</feature>
<reference evidence="7 8" key="1">
    <citation type="journal article" date="2015" name="Sci. Rep.">
        <title>Chromosome-level genome map provides insights into diverse defense mechanisms in the medicinal fungus Ganoderma sinense.</title>
        <authorList>
            <person name="Zhu Y."/>
            <person name="Xu J."/>
            <person name="Sun C."/>
            <person name="Zhou S."/>
            <person name="Xu H."/>
            <person name="Nelson D.R."/>
            <person name="Qian J."/>
            <person name="Song J."/>
            <person name="Luo H."/>
            <person name="Xiang L."/>
            <person name="Li Y."/>
            <person name="Xu Z."/>
            <person name="Ji A."/>
            <person name="Wang L."/>
            <person name="Lu S."/>
            <person name="Hayward A."/>
            <person name="Sun W."/>
            <person name="Li X."/>
            <person name="Schwartz D.C."/>
            <person name="Wang Y."/>
            <person name="Chen S."/>
        </authorList>
    </citation>
    <scope>NUCLEOTIDE SEQUENCE [LARGE SCALE GENOMIC DNA]</scope>
    <source>
        <strain evidence="7 8">ZZ0214-1</strain>
    </source>
</reference>
<comment type="cofactor">
    <cofactor evidence="1">
        <name>heme</name>
        <dbReference type="ChEBI" id="CHEBI:30413"/>
    </cofactor>
</comment>
<dbReference type="Gene3D" id="1.10.630.10">
    <property type="entry name" value="Cytochrome P450"/>
    <property type="match status" value="1"/>
</dbReference>
<dbReference type="InterPro" id="IPR001128">
    <property type="entry name" value="Cyt_P450"/>
</dbReference>
<evidence type="ECO:0000313" key="7">
    <source>
        <dbReference type="EMBL" id="PIL30244.1"/>
    </source>
</evidence>